<evidence type="ECO:0000256" key="1">
    <source>
        <dbReference type="ARBA" id="ARBA00022714"/>
    </source>
</evidence>
<dbReference type="InterPro" id="IPR012675">
    <property type="entry name" value="Beta-grasp_dom_sf"/>
</dbReference>
<gene>
    <name evidence="7" type="ORF">JOM49_004125</name>
</gene>
<dbReference type="InterPro" id="IPR001041">
    <property type="entry name" value="2Fe-2S_ferredoxin-type"/>
</dbReference>
<reference evidence="7 8" key="1">
    <citation type="submission" date="2021-03" db="EMBL/GenBank/DDBJ databases">
        <title>Sequencing the genomes of 1000 actinobacteria strains.</title>
        <authorList>
            <person name="Klenk H.-P."/>
        </authorList>
    </citation>
    <scope>NUCLEOTIDE SEQUENCE [LARGE SCALE GENOMIC DNA]</scope>
    <source>
        <strain evidence="7 8">DSM 45510</strain>
    </source>
</reference>
<evidence type="ECO:0000259" key="6">
    <source>
        <dbReference type="PROSITE" id="PS51085"/>
    </source>
</evidence>
<dbReference type="Gene3D" id="1.10.150.120">
    <property type="entry name" value="[2Fe-2S]-binding domain"/>
    <property type="match status" value="1"/>
</dbReference>
<evidence type="ECO:0000256" key="5">
    <source>
        <dbReference type="ARBA" id="ARBA00023014"/>
    </source>
</evidence>
<evidence type="ECO:0000256" key="4">
    <source>
        <dbReference type="ARBA" id="ARBA00023004"/>
    </source>
</evidence>
<name>A0ABS4PT32_9PSEU</name>
<protein>
    <submittedName>
        <fullName evidence="7">Aerobic-type carbon monoxide dehydrogenase small subunit (CoxS/CutS family)</fullName>
    </submittedName>
</protein>
<dbReference type="PANTHER" id="PTHR44379">
    <property type="entry name" value="OXIDOREDUCTASE WITH IRON-SULFUR SUBUNIT"/>
    <property type="match status" value="1"/>
</dbReference>
<dbReference type="Pfam" id="PF00111">
    <property type="entry name" value="Fer2"/>
    <property type="match status" value="1"/>
</dbReference>
<dbReference type="EMBL" id="JAGGMS010000001">
    <property type="protein sequence ID" value="MBP2182599.1"/>
    <property type="molecule type" value="Genomic_DNA"/>
</dbReference>
<keyword evidence="4" id="KW-0408">Iron</keyword>
<keyword evidence="8" id="KW-1185">Reference proteome</keyword>
<comment type="caution">
    <text evidence="7">The sequence shown here is derived from an EMBL/GenBank/DDBJ whole genome shotgun (WGS) entry which is preliminary data.</text>
</comment>
<evidence type="ECO:0000256" key="2">
    <source>
        <dbReference type="ARBA" id="ARBA00022723"/>
    </source>
</evidence>
<dbReference type="PANTHER" id="PTHR44379:SF2">
    <property type="entry name" value="BLR6218 PROTEIN"/>
    <property type="match status" value="1"/>
</dbReference>
<dbReference type="SUPFAM" id="SSF54292">
    <property type="entry name" value="2Fe-2S ferredoxin-like"/>
    <property type="match status" value="1"/>
</dbReference>
<keyword evidence="2" id="KW-0479">Metal-binding</keyword>
<dbReference type="InterPro" id="IPR002888">
    <property type="entry name" value="2Fe-2S-bd"/>
</dbReference>
<keyword evidence="1" id="KW-0001">2Fe-2S</keyword>
<proteinExistence type="predicted"/>
<evidence type="ECO:0000313" key="7">
    <source>
        <dbReference type="EMBL" id="MBP2182599.1"/>
    </source>
</evidence>
<keyword evidence="3" id="KW-0560">Oxidoreductase</keyword>
<accession>A0ABS4PT32</accession>
<feature type="domain" description="2Fe-2S ferredoxin-type" evidence="6">
    <location>
        <begin position="1"/>
        <end position="64"/>
    </location>
</feature>
<dbReference type="InterPro" id="IPR036884">
    <property type="entry name" value="2Fe-2S-bd_dom_sf"/>
</dbReference>
<dbReference type="InterPro" id="IPR036010">
    <property type="entry name" value="2Fe-2S_ferredoxin-like_sf"/>
</dbReference>
<dbReference type="InterPro" id="IPR051452">
    <property type="entry name" value="Diverse_Oxidoreductases"/>
</dbReference>
<evidence type="ECO:0000256" key="3">
    <source>
        <dbReference type="ARBA" id="ARBA00023002"/>
    </source>
</evidence>
<dbReference type="Proteomes" id="UP000741013">
    <property type="component" value="Unassembled WGS sequence"/>
</dbReference>
<keyword evidence="5" id="KW-0411">Iron-sulfur</keyword>
<dbReference type="InterPro" id="IPR006058">
    <property type="entry name" value="2Fe2S_fd_BS"/>
</dbReference>
<dbReference type="PROSITE" id="PS00197">
    <property type="entry name" value="2FE2S_FER_1"/>
    <property type="match status" value="1"/>
</dbReference>
<dbReference type="SUPFAM" id="SSF47741">
    <property type="entry name" value="CO dehydrogenase ISP C-domain like"/>
    <property type="match status" value="1"/>
</dbReference>
<evidence type="ECO:0000313" key="8">
    <source>
        <dbReference type="Proteomes" id="UP000741013"/>
    </source>
</evidence>
<dbReference type="PROSITE" id="PS51085">
    <property type="entry name" value="2FE2S_FER_2"/>
    <property type="match status" value="1"/>
</dbReference>
<dbReference type="Gene3D" id="3.10.20.30">
    <property type="match status" value="1"/>
</dbReference>
<dbReference type="Pfam" id="PF01799">
    <property type="entry name" value="Fer2_2"/>
    <property type="match status" value="1"/>
</dbReference>
<organism evidence="7 8">
    <name type="scientific">Amycolatopsis magusensis</name>
    <dbReference type="NCBI Taxonomy" id="882444"/>
    <lineage>
        <taxon>Bacteria</taxon>
        <taxon>Bacillati</taxon>
        <taxon>Actinomycetota</taxon>
        <taxon>Actinomycetes</taxon>
        <taxon>Pseudonocardiales</taxon>
        <taxon>Pseudonocardiaceae</taxon>
        <taxon>Amycolatopsis</taxon>
    </lineage>
</organism>
<sequence>MTVPAETALLWVLRDELGLTGPKYGCGIGACGACVSLVDGQARRVCVLPVGEVGAREITTIEGLAGHPAQQAWIAGDVAQCGYCQAGQLMSTVALLAEKPEPTDEDIDEALRDNVCRCGTYPRIRRAVHAAAALAREEDR</sequence>